<keyword evidence="3 7" id="KW-0812">Transmembrane</keyword>
<gene>
    <name evidence="9" type="ORF">NCTC11535_00073</name>
</gene>
<keyword evidence="5 7" id="KW-1133">Transmembrane helix</keyword>
<feature type="transmembrane region" description="Helical" evidence="7">
    <location>
        <begin position="60"/>
        <end position="86"/>
    </location>
</feature>
<feature type="domain" description="Phosphatidic acid phosphatase type 2/haloperoxidase" evidence="8">
    <location>
        <begin position="93"/>
        <end position="207"/>
    </location>
</feature>
<dbReference type="EMBL" id="UAPQ01000001">
    <property type="protein sequence ID" value="SPT52424.1"/>
    <property type="molecule type" value="Genomic_DNA"/>
</dbReference>
<organism evidence="9 10">
    <name type="scientific">Actinomyces bovis</name>
    <dbReference type="NCBI Taxonomy" id="1658"/>
    <lineage>
        <taxon>Bacteria</taxon>
        <taxon>Bacillati</taxon>
        <taxon>Actinomycetota</taxon>
        <taxon>Actinomycetes</taxon>
        <taxon>Actinomycetales</taxon>
        <taxon>Actinomycetaceae</taxon>
        <taxon>Actinomyces</taxon>
    </lineage>
</organism>
<feature type="transmembrane region" description="Helical" evidence="7">
    <location>
        <begin position="165"/>
        <end position="186"/>
    </location>
</feature>
<evidence type="ECO:0000313" key="9">
    <source>
        <dbReference type="EMBL" id="SPT52424.1"/>
    </source>
</evidence>
<evidence type="ECO:0000313" key="10">
    <source>
        <dbReference type="Proteomes" id="UP000250006"/>
    </source>
</evidence>
<comment type="subcellular location">
    <subcellularLocation>
        <location evidence="1">Cell membrane</location>
        <topology evidence="1">Multi-pass membrane protein</topology>
    </subcellularLocation>
</comment>
<dbReference type="InterPro" id="IPR000326">
    <property type="entry name" value="PAP2/HPO"/>
</dbReference>
<feature type="transmembrane region" description="Helical" evidence="7">
    <location>
        <begin position="134"/>
        <end position="158"/>
    </location>
</feature>
<keyword evidence="2" id="KW-1003">Cell membrane</keyword>
<dbReference type="Pfam" id="PF01569">
    <property type="entry name" value="PAP2"/>
    <property type="match status" value="1"/>
</dbReference>
<feature type="transmembrane region" description="Helical" evidence="7">
    <location>
        <begin position="93"/>
        <end position="114"/>
    </location>
</feature>
<keyword evidence="6 7" id="KW-0472">Membrane</keyword>
<comment type="caution">
    <text evidence="9">The sequence shown here is derived from an EMBL/GenBank/DDBJ whole genome shotgun (WGS) entry which is preliminary data.</text>
</comment>
<keyword evidence="10" id="KW-1185">Reference proteome</keyword>
<reference evidence="9 10" key="1">
    <citation type="submission" date="2018-06" db="EMBL/GenBank/DDBJ databases">
        <authorList>
            <consortium name="Pathogen Informatics"/>
            <person name="Doyle S."/>
        </authorList>
    </citation>
    <scope>NUCLEOTIDE SEQUENCE [LARGE SCALE GENOMIC DNA]</scope>
    <source>
        <strain evidence="9 10">NCTC11535</strain>
    </source>
</reference>
<protein>
    <submittedName>
        <fullName evidence="9">Phosphatidylglycerophosphatase B</fullName>
    </submittedName>
</protein>
<evidence type="ECO:0000256" key="6">
    <source>
        <dbReference type="ARBA" id="ARBA00023136"/>
    </source>
</evidence>
<evidence type="ECO:0000259" key="8">
    <source>
        <dbReference type="SMART" id="SM00014"/>
    </source>
</evidence>
<feature type="transmembrane region" description="Helical" evidence="7">
    <location>
        <begin position="192"/>
        <end position="213"/>
    </location>
</feature>
<proteinExistence type="predicted"/>
<evidence type="ECO:0000256" key="4">
    <source>
        <dbReference type="ARBA" id="ARBA00022801"/>
    </source>
</evidence>
<keyword evidence="4" id="KW-0378">Hydrolase</keyword>
<dbReference type="SMART" id="SM00014">
    <property type="entry name" value="acidPPc"/>
    <property type="match status" value="1"/>
</dbReference>
<dbReference type="PANTHER" id="PTHR14969">
    <property type="entry name" value="SPHINGOSINE-1-PHOSPHATE PHOSPHOHYDROLASE"/>
    <property type="match status" value="1"/>
</dbReference>
<name>A0ABY1VJZ4_9ACTO</name>
<evidence type="ECO:0000256" key="7">
    <source>
        <dbReference type="SAM" id="Phobius"/>
    </source>
</evidence>
<dbReference type="PANTHER" id="PTHR14969:SF62">
    <property type="entry name" value="DECAPRENYLPHOSPHORYL-5-PHOSPHORIBOSE PHOSPHATASE RV3807C-RELATED"/>
    <property type="match status" value="1"/>
</dbReference>
<evidence type="ECO:0000256" key="2">
    <source>
        <dbReference type="ARBA" id="ARBA00022475"/>
    </source>
</evidence>
<accession>A0ABY1VJZ4</accession>
<sequence length="230" mass="24489">MPPAPSRSTWTTFAWPLALGALIFLALSLTLHLAPANIGNFDQELTRTALSWRHPGITPLVSALTTLGSPLGMTLLTCLTSAYLAIRSSWRPAAFTLCTMLGVALLSAGFKLFFARPRPPLADLLGSPESNYSFPSGHSLGTAAFATILICLAVLAPLSARYKAAAIICSAALALGVGLSRVYLGYHWPTDVLAGWSLGVTWPCLVLLVALFWRQRQTASKPPQLSSAQL</sequence>
<dbReference type="CDD" id="cd03392">
    <property type="entry name" value="PAP2_like_2"/>
    <property type="match status" value="1"/>
</dbReference>
<dbReference type="Gene3D" id="1.20.144.10">
    <property type="entry name" value="Phosphatidic acid phosphatase type 2/haloperoxidase"/>
    <property type="match status" value="2"/>
</dbReference>
<dbReference type="Proteomes" id="UP000250006">
    <property type="component" value="Unassembled WGS sequence"/>
</dbReference>
<evidence type="ECO:0000256" key="1">
    <source>
        <dbReference type="ARBA" id="ARBA00004651"/>
    </source>
</evidence>
<dbReference type="SUPFAM" id="SSF48317">
    <property type="entry name" value="Acid phosphatase/Vanadium-dependent haloperoxidase"/>
    <property type="match status" value="1"/>
</dbReference>
<evidence type="ECO:0000256" key="3">
    <source>
        <dbReference type="ARBA" id="ARBA00022692"/>
    </source>
</evidence>
<dbReference type="RefSeq" id="WP_111835438.1">
    <property type="nucleotide sequence ID" value="NZ_UAPQ01000001.1"/>
</dbReference>
<dbReference type="InterPro" id="IPR036938">
    <property type="entry name" value="PAP2/HPO_sf"/>
</dbReference>
<evidence type="ECO:0000256" key="5">
    <source>
        <dbReference type="ARBA" id="ARBA00022989"/>
    </source>
</evidence>